<dbReference type="Proteomes" id="UP000034302">
    <property type="component" value="Unassembled WGS sequence"/>
</dbReference>
<keyword evidence="2" id="KW-0812">Transmembrane</keyword>
<accession>A0A0F9ZYF9</accession>
<keyword evidence="2" id="KW-0472">Membrane</keyword>
<keyword evidence="1" id="KW-0378">Hydrolase</keyword>
<protein>
    <submittedName>
        <fullName evidence="3">Sortase</fullName>
    </submittedName>
</protein>
<dbReference type="AlphaFoldDB" id="A0A0F9ZYF9"/>
<dbReference type="Pfam" id="PF04203">
    <property type="entry name" value="Sortase"/>
    <property type="match status" value="1"/>
</dbReference>
<evidence type="ECO:0000256" key="1">
    <source>
        <dbReference type="ARBA" id="ARBA00022801"/>
    </source>
</evidence>
<dbReference type="EMBL" id="LBOV01000007">
    <property type="protein sequence ID" value="KKP44011.1"/>
    <property type="molecule type" value="Genomic_DNA"/>
</dbReference>
<dbReference type="GO" id="GO:0016787">
    <property type="term" value="F:hydrolase activity"/>
    <property type="evidence" value="ECO:0007669"/>
    <property type="project" value="UniProtKB-KW"/>
</dbReference>
<comment type="caution">
    <text evidence="3">The sequence shown here is derived from an EMBL/GenBank/DDBJ whole genome shotgun (WGS) entry which is preliminary data.</text>
</comment>
<gene>
    <name evidence="3" type="ORF">UR34_C0007G0003</name>
</gene>
<dbReference type="SUPFAM" id="SSF63817">
    <property type="entry name" value="Sortase"/>
    <property type="match status" value="1"/>
</dbReference>
<dbReference type="NCBIfam" id="TIGR01076">
    <property type="entry name" value="sortase_fam"/>
    <property type="match status" value="1"/>
</dbReference>
<evidence type="ECO:0000313" key="3">
    <source>
        <dbReference type="EMBL" id="KKP44011.1"/>
    </source>
</evidence>
<dbReference type="InterPro" id="IPR005754">
    <property type="entry name" value="Sortase"/>
</dbReference>
<name>A0A0F9ZYF9_9BACT</name>
<organism evidence="3 4">
    <name type="scientific">candidate division WS6 bacterium GW2011_GWC1_33_20</name>
    <dbReference type="NCBI Taxonomy" id="1619089"/>
    <lineage>
        <taxon>Bacteria</taxon>
        <taxon>Candidatus Dojkabacteria</taxon>
    </lineage>
</organism>
<dbReference type="InterPro" id="IPR023365">
    <property type="entry name" value="Sortase_dom-sf"/>
</dbReference>
<dbReference type="Gene3D" id="2.40.260.10">
    <property type="entry name" value="Sortase"/>
    <property type="match status" value="1"/>
</dbReference>
<sequence length="224" mass="25770">MSEVDKTEIKNQKAVWRKYIGILLLVLGIVILLFTFQPIISAYLDFYFAPTPKEDQVKVEIVTADEEITKEVKQDTQVVFVDNNFGLYIPKIKANAEVIKNVDPFNQEAYTQALISGVAHAKGSALPSEDGNVFLFAHSAVNFYERRKYNVYFYLLNELRKDDPIYVSYQNVIYKYKVLEVTIVNPDEVKYLGRYMEEDTLTLMTCWPAGANIKRTIVTAIRDI</sequence>
<reference evidence="3 4" key="1">
    <citation type="journal article" date="2015" name="Nature">
        <title>rRNA introns, odd ribosomes, and small enigmatic genomes across a large radiation of phyla.</title>
        <authorList>
            <person name="Brown C.T."/>
            <person name="Hug L.A."/>
            <person name="Thomas B.C."/>
            <person name="Sharon I."/>
            <person name="Castelle C.J."/>
            <person name="Singh A."/>
            <person name="Wilkins M.J."/>
            <person name="Williams K.H."/>
            <person name="Banfield J.F."/>
        </authorList>
    </citation>
    <scope>NUCLEOTIDE SEQUENCE [LARGE SCALE GENOMIC DNA]</scope>
</reference>
<evidence type="ECO:0000313" key="4">
    <source>
        <dbReference type="Proteomes" id="UP000034302"/>
    </source>
</evidence>
<keyword evidence="2" id="KW-1133">Transmembrane helix</keyword>
<proteinExistence type="predicted"/>
<evidence type="ECO:0000256" key="2">
    <source>
        <dbReference type="SAM" id="Phobius"/>
    </source>
</evidence>
<feature type="transmembrane region" description="Helical" evidence="2">
    <location>
        <begin position="20"/>
        <end position="44"/>
    </location>
</feature>